<organism evidence="12 13">
    <name type="scientific">Candidatus Alectryocaccomicrobium excrementavium</name>
    <dbReference type="NCBI Taxonomy" id="2840668"/>
    <lineage>
        <taxon>Bacteria</taxon>
        <taxon>Bacillati</taxon>
        <taxon>Bacillota</taxon>
        <taxon>Clostridia</taxon>
        <taxon>Candidatus Alectryocaccomicrobium</taxon>
    </lineage>
</organism>
<dbReference type="NCBIfam" id="TIGR03705">
    <property type="entry name" value="poly_P_kin"/>
    <property type="match status" value="1"/>
</dbReference>
<dbReference type="InterPro" id="IPR041108">
    <property type="entry name" value="PP_kinase_C_1"/>
</dbReference>
<dbReference type="PANTHER" id="PTHR30218:SF0">
    <property type="entry name" value="POLYPHOSPHATE KINASE"/>
    <property type="match status" value="1"/>
</dbReference>
<dbReference type="GO" id="GO:0046872">
    <property type="term" value="F:metal ion binding"/>
    <property type="evidence" value="ECO:0007669"/>
    <property type="project" value="UniProtKB-KW"/>
</dbReference>
<feature type="binding site" evidence="6">
    <location>
        <position position="467"/>
    </location>
    <ligand>
        <name>ATP</name>
        <dbReference type="ChEBI" id="CHEBI:30616"/>
    </ligand>
</feature>
<dbReference type="InterPro" id="IPR036832">
    <property type="entry name" value="PPK_N_dom_sf"/>
</dbReference>
<evidence type="ECO:0000256" key="5">
    <source>
        <dbReference type="ARBA" id="ARBA00022840"/>
    </source>
</evidence>
<keyword evidence="3 6" id="KW-0547">Nucleotide-binding</keyword>
<accession>A0A9D1K6Q2</accession>
<dbReference type="SUPFAM" id="SSF140356">
    <property type="entry name" value="PPK N-terminal domain-like"/>
    <property type="match status" value="1"/>
</dbReference>
<keyword evidence="5 6" id="KW-0067">ATP-binding</keyword>
<evidence type="ECO:0000256" key="7">
    <source>
        <dbReference type="RuleBase" id="RU003800"/>
    </source>
</evidence>
<feature type="domain" description="Polyphosphate kinase middle" evidence="8">
    <location>
        <begin position="126"/>
        <end position="301"/>
    </location>
</feature>
<dbReference type="PIRSF" id="PIRSF015589">
    <property type="entry name" value="PP_kinase"/>
    <property type="match status" value="1"/>
</dbReference>
<reference evidence="12" key="2">
    <citation type="journal article" date="2021" name="PeerJ">
        <title>Extensive microbial diversity within the chicken gut microbiome revealed by metagenomics and culture.</title>
        <authorList>
            <person name="Gilroy R."/>
            <person name="Ravi A."/>
            <person name="Getino M."/>
            <person name="Pursley I."/>
            <person name="Horton D.L."/>
            <person name="Alikhan N.F."/>
            <person name="Baker D."/>
            <person name="Gharbi K."/>
            <person name="Hall N."/>
            <person name="Watson M."/>
            <person name="Adriaenssens E.M."/>
            <person name="Foster-Nyarko E."/>
            <person name="Jarju S."/>
            <person name="Secka A."/>
            <person name="Antonio M."/>
            <person name="Oren A."/>
            <person name="Chaudhuri R.R."/>
            <person name="La Ragione R."/>
            <person name="Hildebrand F."/>
            <person name="Pallen M.J."/>
        </authorList>
    </citation>
    <scope>NUCLEOTIDE SEQUENCE</scope>
    <source>
        <strain evidence="12">13766</strain>
    </source>
</reference>
<feature type="binding site" evidence="6">
    <location>
        <position position="591"/>
    </location>
    <ligand>
        <name>ATP</name>
        <dbReference type="ChEBI" id="CHEBI:30616"/>
    </ligand>
</feature>
<evidence type="ECO:0000256" key="4">
    <source>
        <dbReference type="ARBA" id="ARBA00022777"/>
    </source>
</evidence>
<dbReference type="EMBL" id="DVJN01000159">
    <property type="protein sequence ID" value="HIS92922.1"/>
    <property type="molecule type" value="Genomic_DNA"/>
</dbReference>
<dbReference type="NCBIfam" id="NF003921">
    <property type="entry name" value="PRK05443.2-2"/>
    <property type="match status" value="1"/>
</dbReference>
<dbReference type="NCBIfam" id="NF003918">
    <property type="entry name" value="PRK05443.1-2"/>
    <property type="match status" value="1"/>
</dbReference>
<dbReference type="Proteomes" id="UP000824140">
    <property type="component" value="Unassembled WGS sequence"/>
</dbReference>
<dbReference type="GO" id="GO:0006799">
    <property type="term" value="P:polyphosphate biosynthetic process"/>
    <property type="evidence" value="ECO:0007669"/>
    <property type="project" value="UniProtKB-UniRule"/>
</dbReference>
<feature type="domain" description="Polyphosphate kinase N-terminal" evidence="9">
    <location>
        <begin position="11"/>
        <end position="116"/>
    </location>
</feature>
<dbReference type="AlphaFoldDB" id="A0A9D1K6Q2"/>
<evidence type="ECO:0000313" key="12">
    <source>
        <dbReference type="EMBL" id="HIS92922.1"/>
    </source>
</evidence>
<feature type="domain" description="Polyphosphate kinase C-terminal" evidence="10">
    <location>
        <begin position="502"/>
        <end position="674"/>
    </location>
</feature>
<feature type="active site" description="Phosphohistidine intermediate" evidence="6">
    <location>
        <position position="434"/>
    </location>
</feature>
<dbReference type="HAMAP" id="MF_00347">
    <property type="entry name" value="Polyphosphate_kinase"/>
    <property type="match status" value="1"/>
</dbReference>
<evidence type="ECO:0000259" key="8">
    <source>
        <dbReference type="Pfam" id="PF02503"/>
    </source>
</evidence>
<keyword evidence="4 6" id="KW-0418">Kinase</keyword>
<keyword evidence="1 6" id="KW-0597">Phosphoprotein</keyword>
<evidence type="ECO:0000313" key="13">
    <source>
        <dbReference type="Proteomes" id="UP000824140"/>
    </source>
</evidence>
<evidence type="ECO:0000256" key="3">
    <source>
        <dbReference type="ARBA" id="ARBA00022741"/>
    </source>
</evidence>
<feature type="binding site" evidence="6">
    <location>
        <position position="374"/>
    </location>
    <ligand>
        <name>Mg(2+)</name>
        <dbReference type="ChEBI" id="CHEBI:18420"/>
    </ligand>
</feature>
<dbReference type="Pfam" id="PF13090">
    <property type="entry name" value="PP_kinase_C"/>
    <property type="match status" value="1"/>
</dbReference>
<evidence type="ECO:0000256" key="6">
    <source>
        <dbReference type="HAMAP-Rule" id="MF_00347"/>
    </source>
</evidence>
<dbReference type="Gene3D" id="3.30.870.10">
    <property type="entry name" value="Endonuclease Chain A"/>
    <property type="match status" value="2"/>
</dbReference>
<dbReference type="PANTHER" id="PTHR30218">
    <property type="entry name" value="POLYPHOSPHATE KINASE"/>
    <property type="match status" value="1"/>
</dbReference>
<dbReference type="Pfam" id="PF17941">
    <property type="entry name" value="PP_kinase_C_1"/>
    <property type="match status" value="1"/>
</dbReference>
<feature type="binding site" evidence="6">
    <location>
        <position position="563"/>
    </location>
    <ligand>
        <name>ATP</name>
        <dbReference type="ChEBI" id="CHEBI:30616"/>
    </ligand>
</feature>
<comment type="catalytic activity">
    <reaction evidence="6 7">
        <text>[phosphate](n) + ATP = [phosphate](n+1) + ADP</text>
        <dbReference type="Rhea" id="RHEA:19573"/>
        <dbReference type="Rhea" id="RHEA-COMP:9859"/>
        <dbReference type="Rhea" id="RHEA-COMP:14280"/>
        <dbReference type="ChEBI" id="CHEBI:16838"/>
        <dbReference type="ChEBI" id="CHEBI:30616"/>
        <dbReference type="ChEBI" id="CHEBI:456216"/>
        <dbReference type="EC" id="2.7.4.1"/>
    </reaction>
</comment>
<evidence type="ECO:0000259" key="11">
    <source>
        <dbReference type="Pfam" id="PF17941"/>
    </source>
</evidence>
<dbReference type="SUPFAM" id="SSF56024">
    <property type="entry name" value="Phospholipase D/nuclease"/>
    <property type="match status" value="2"/>
</dbReference>
<feature type="domain" description="Polyphosphate kinase C-terminal" evidence="11">
    <location>
        <begin position="331"/>
        <end position="495"/>
    </location>
</feature>
<dbReference type="Pfam" id="PF02503">
    <property type="entry name" value="PP_kinase"/>
    <property type="match status" value="1"/>
</dbReference>
<dbReference type="Pfam" id="PF13089">
    <property type="entry name" value="PP_kinase_N"/>
    <property type="match status" value="1"/>
</dbReference>
<evidence type="ECO:0000256" key="1">
    <source>
        <dbReference type="ARBA" id="ARBA00022553"/>
    </source>
</evidence>
<comment type="cofactor">
    <cofactor evidence="6">
        <name>Mg(2+)</name>
        <dbReference type="ChEBI" id="CHEBI:18420"/>
    </cofactor>
</comment>
<evidence type="ECO:0000259" key="10">
    <source>
        <dbReference type="Pfam" id="PF13090"/>
    </source>
</evidence>
<sequence length="686" mass="78053">MSAKCYPPENFIGRELSWLEFNQRVIDEAVTPANPVFERMKFLAIAGSNLDEFFMIRVASIWDQIDAGYTGTDAAGMSPQEQIAAITARVRVMMRTMYDVLRKQILPELAETGVRLTDKDHLTEVQAAYLDAYFEANIYPVLTPMAVDATRPFPLIYNRSLNLGLLLESEDDDAPTFATVQVPSGLDRLIRLPSGDDIVFIPLEEAITRDIHKLFVGQRVLCCHAYRITRNADLSIDEDDAVDLLLEIEKQLKQRRWGSAVRLEIDHRADPRLVKVLEDALELEAGDAYPINGPINLDFLTKQIYSLPGFDACKYPPYRPRELVLDDGETLFDRIRRTDVMLYHPYDSFNPIVHFIRLAAHDKQVLAIKQTLYRVSGDSPIVQALMEAADAGKQVTVLLELKARFDEENNIHWGRRLERAGAHVIYGMPKLKTHSKIALVVRKEEDGIRRYLHLGTGNYNDVTAKIYTDHGFLTTDPVLCDDASAFFNMLTGLSHPPKLKKLIFAPNHLRKELLQRIDREAENARAGRKAEILAKMNSLVDEEVIEHLYDASRAGVVIRLMVRGICCLRPGIHDVSDNIQVRSIVGRYLEHSRIFCFYADGRREAYLSSADWMPRNLDRRVELMFPIEKPALRDRLYDLMALQWSDNQKCCELTESGTYERRAPADGEAAINSQETCMAAPSKQSR</sequence>
<comment type="caution">
    <text evidence="12">The sequence shown here is derived from an EMBL/GenBank/DDBJ whole genome shotgun (WGS) entry which is preliminary data.</text>
</comment>
<evidence type="ECO:0000256" key="2">
    <source>
        <dbReference type="ARBA" id="ARBA00022679"/>
    </source>
</evidence>
<dbReference type="InterPro" id="IPR025200">
    <property type="entry name" value="PPK_C_dom2"/>
</dbReference>
<keyword evidence="6" id="KW-0479">Metal-binding</keyword>
<dbReference type="SUPFAM" id="SSF143724">
    <property type="entry name" value="PHP14-like"/>
    <property type="match status" value="1"/>
</dbReference>
<dbReference type="InterPro" id="IPR036830">
    <property type="entry name" value="PP_kinase_middle_dom_sf"/>
</dbReference>
<dbReference type="GO" id="GO:0008976">
    <property type="term" value="F:polyphosphate kinase activity"/>
    <property type="evidence" value="ECO:0007669"/>
    <property type="project" value="UniProtKB-UniRule"/>
</dbReference>
<dbReference type="InterPro" id="IPR003414">
    <property type="entry name" value="PP_kinase"/>
</dbReference>
<dbReference type="InterPro" id="IPR024953">
    <property type="entry name" value="PP_kinase_middle"/>
</dbReference>
<dbReference type="EC" id="2.7.4.1" evidence="6 7"/>
<comment type="function">
    <text evidence="6 7">Catalyzes the reversible transfer of the terminal phosphate of ATP to form a long-chain polyphosphate (polyP).</text>
</comment>
<comment type="similarity">
    <text evidence="6 7">Belongs to the polyphosphate kinase 1 (PPK1) family.</text>
</comment>
<dbReference type="CDD" id="cd09168">
    <property type="entry name" value="PLDc_PaPPK1_C2_like"/>
    <property type="match status" value="1"/>
</dbReference>
<dbReference type="GO" id="GO:0009358">
    <property type="term" value="C:polyphosphate kinase complex"/>
    <property type="evidence" value="ECO:0007669"/>
    <property type="project" value="InterPro"/>
</dbReference>
<keyword evidence="2 6" id="KW-0808">Transferase</keyword>
<protein>
    <recommendedName>
        <fullName evidence="6 7">Polyphosphate kinase</fullName>
        <ecNumber evidence="6 7">2.7.4.1</ecNumber>
    </recommendedName>
    <alternativeName>
        <fullName evidence="6">ATP-polyphosphate phosphotransferase</fullName>
    </alternativeName>
    <alternativeName>
        <fullName evidence="6">Polyphosphoric acid kinase</fullName>
    </alternativeName>
</protein>
<dbReference type="CDD" id="cd09165">
    <property type="entry name" value="PLDc_PaPPK1_C1_like"/>
    <property type="match status" value="1"/>
</dbReference>
<dbReference type="GO" id="GO:0005524">
    <property type="term" value="F:ATP binding"/>
    <property type="evidence" value="ECO:0007669"/>
    <property type="project" value="UniProtKB-KW"/>
</dbReference>
<dbReference type="Gene3D" id="1.20.58.310">
    <property type="entry name" value="Polyphosphate kinase N-terminal domain"/>
    <property type="match status" value="1"/>
</dbReference>
<dbReference type="NCBIfam" id="NF003917">
    <property type="entry name" value="PRK05443.1-1"/>
    <property type="match status" value="1"/>
</dbReference>
<proteinExistence type="inferred from homology"/>
<dbReference type="Gene3D" id="3.30.1840.10">
    <property type="entry name" value="Polyphosphate kinase middle domain"/>
    <property type="match status" value="1"/>
</dbReference>
<keyword evidence="6" id="KW-0460">Magnesium</keyword>
<evidence type="ECO:0000259" key="9">
    <source>
        <dbReference type="Pfam" id="PF13089"/>
    </source>
</evidence>
<feature type="binding site" evidence="6">
    <location>
        <position position="404"/>
    </location>
    <ligand>
        <name>Mg(2+)</name>
        <dbReference type="ChEBI" id="CHEBI:18420"/>
    </ligand>
</feature>
<name>A0A9D1K6Q2_9FIRM</name>
<gene>
    <name evidence="12" type="primary">ppk1</name>
    <name evidence="6" type="synonym">ppk</name>
    <name evidence="12" type="ORF">IAA84_07915</name>
</gene>
<dbReference type="InterPro" id="IPR025198">
    <property type="entry name" value="PPK_N_dom"/>
</dbReference>
<feature type="binding site" evidence="6">
    <location>
        <position position="49"/>
    </location>
    <ligand>
        <name>ATP</name>
        <dbReference type="ChEBI" id="CHEBI:30616"/>
    </ligand>
</feature>
<reference evidence="12" key="1">
    <citation type="submission" date="2020-10" db="EMBL/GenBank/DDBJ databases">
        <authorList>
            <person name="Gilroy R."/>
        </authorList>
    </citation>
    <scope>NUCLEOTIDE SEQUENCE</scope>
    <source>
        <strain evidence="12">13766</strain>
    </source>
</reference>
<comment type="PTM">
    <text evidence="6 7">An intermediate of this reaction is the autophosphorylated ppk in which a phosphate is covalently linked to a histidine residue through a N-P bond.</text>
</comment>